<dbReference type="PANTHER" id="PTHR14212:SF0">
    <property type="entry name" value="U4_U6 SMALL NUCLEAR RIBONUCLEOPROTEIN PRP3"/>
    <property type="match status" value="1"/>
</dbReference>
<dbReference type="AlphaFoldDB" id="A0A1R1PNW2"/>
<name>A0A1R1PNW2_ZANCU</name>
<dbReference type="GO" id="GO:0000398">
    <property type="term" value="P:mRNA splicing, via spliceosome"/>
    <property type="evidence" value="ECO:0007669"/>
    <property type="project" value="InterPro"/>
</dbReference>
<dbReference type="EMBL" id="LSSK01000634">
    <property type="protein sequence ID" value="OMH82593.1"/>
    <property type="molecule type" value="Genomic_DNA"/>
</dbReference>
<dbReference type="Pfam" id="PF08572">
    <property type="entry name" value="PRP3"/>
    <property type="match status" value="1"/>
</dbReference>
<dbReference type="CDD" id="cd24162">
    <property type="entry name" value="Prp3_C"/>
    <property type="match status" value="1"/>
</dbReference>
<comment type="caution">
    <text evidence="8">The sequence shown here is derived from an EMBL/GenBank/DDBJ whole genome shotgun (WGS) entry which is preliminary data.</text>
</comment>
<gene>
    <name evidence="8" type="ORF">AX774_g3924</name>
</gene>
<evidence type="ECO:0000256" key="5">
    <source>
        <dbReference type="SAM" id="MobiDB-lite"/>
    </source>
</evidence>
<keyword evidence="9" id="KW-1185">Reference proteome</keyword>
<evidence type="ECO:0000256" key="1">
    <source>
        <dbReference type="ARBA" id="ARBA00004123"/>
    </source>
</evidence>
<feature type="compositionally biased region" description="Acidic residues" evidence="5">
    <location>
        <begin position="290"/>
        <end position="299"/>
    </location>
</feature>
<dbReference type="InterPro" id="IPR013881">
    <property type="entry name" value="Pre-mRNA_splic_Prp3_dom"/>
</dbReference>
<sequence>MEQLKREIAERARKVGLASSVAGLGGQGGDEEMDEAALNRLLIPQEPPAVEWWDSQLLANGSYDDIDRGNMRVEENSTTAPITHYIQHPVPIKPPMEELRQGPATKKLYLTKKETKKLRRLRRLELNAEKREKIRMGLIEAEPPKLKLQNMVKVMGTDAIQGPSKVEAMTRSQIEQRKAAHLNANNERKLTKEQRTEKIVTKAQQDLEKNGVFVNIYKIGNLSNPRHKFKLVKNAQQLYLTGVVLINSHFCLVVVEGGIKGIRAYKKLLMHRIDWSESLPDLLSTANNNGDDENGDSNDAESSVQHKENSCMLVWEGQVASPSFRSFKSRVCPTENDAKSWLARANLVSYWETAKHTQKTL</sequence>
<organism evidence="8 9">
    <name type="scientific">Zancudomyces culisetae</name>
    <name type="common">Gut fungus</name>
    <name type="synonym">Smittium culisetae</name>
    <dbReference type="NCBI Taxonomy" id="1213189"/>
    <lineage>
        <taxon>Eukaryota</taxon>
        <taxon>Fungi</taxon>
        <taxon>Fungi incertae sedis</taxon>
        <taxon>Zoopagomycota</taxon>
        <taxon>Kickxellomycotina</taxon>
        <taxon>Harpellomycetes</taxon>
        <taxon>Harpellales</taxon>
        <taxon>Legeriomycetaceae</taxon>
        <taxon>Zancudomyces</taxon>
    </lineage>
</organism>
<keyword evidence="2" id="KW-0507">mRNA processing</keyword>
<dbReference type="Proteomes" id="UP000188320">
    <property type="component" value="Unassembled WGS sequence"/>
</dbReference>
<dbReference type="Pfam" id="PF06544">
    <property type="entry name" value="Prp3_C"/>
    <property type="match status" value="1"/>
</dbReference>
<dbReference type="InterPro" id="IPR010541">
    <property type="entry name" value="Prp3_C"/>
</dbReference>
<keyword evidence="4" id="KW-0539">Nucleus</keyword>
<feature type="region of interest" description="Disordered" evidence="5">
    <location>
        <begin position="284"/>
        <end position="303"/>
    </location>
</feature>
<feature type="domain" description="Pre-mRNA-splicing factor 3" evidence="7">
    <location>
        <begin position="1"/>
        <end position="191"/>
    </location>
</feature>
<evidence type="ECO:0000259" key="7">
    <source>
        <dbReference type="Pfam" id="PF08572"/>
    </source>
</evidence>
<comment type="subcellular location">
    <subcellularLocation>
        <location evidence="1">Nucleus</location>
    </subcellularLocation>
</comment>
<dbReference type="GO" id="GO:0046540">
    <property type="term" value="C:U4/U6 x U5 tri-snRNP complex"/>
    <property type="evidence" value="ECO:0007669"/>
    <property type="project" value="InterPro"/>
</dbReference>
<feature type="domain" description="Small nuclear ribonucleoprotein Prp3 C-terminal" evidence="6">
    <location>
        <begin position="216"/>
        <end position="354"/>
    </location>
</feature>
<keyword evidence="8" id="KW-0687">Ribonucleoprotein</keyword>
<evidence type="ECO:0000313" key="8">
    <source>
        <dbReference type="EMBL" id="OMH82593.1"/>
    </source>
</evidence>
<evidence type="ECO:0000313" key="9">
    <source>
        <dbReference type="Proteomes" id="UP000188320"/>
    </source>
</evidence>
<proteinExistence type="predicted"/>
<evidence type="ECO:0000256" key="3">
    <source>
        <dbReference type="ARBA" id="ARBA00023187"/>
    </source>
</evidence>
<evidence type="ECO:0000256" key="4">
    <source>
        <dbReference type="ARBA" id="ARBA00023242"/>
    </source>
</evidence>
<reference evidence="9" key="1">
    <citation type="submission" date="2017-01" db="EMBL/GenBank/DDBJ databases">
        <authorList>
            <person name="Wang Y."/>
            <person name="White M."/>
            <person name="Kvist S."/>
            <person name="Moncalvo J.-M."/>
        </authorList>
    </citation>
    <scope>NUCLEOTIDE SEQUENCE [LARGE SCALE GENOMIC DNA]</scope>
    <source>
        <strain evidence="9">COL-18-3</strain>
    </source>
</reference>
<accession>A0A1R1PNW2</accession>
<evidence type="ECO:0000256" key="2">
    <source>
        <dbReference type="ARBA" id="ARBA00022664"/>
    </source>
</evidence>
<dbReference type="InterPro" id="IPR027104">
    <property type="entry name" value="Prp3"/>
</dbReference>
<evidence type="ECO:0000259" key="6">
    <source>
        <dbReference type="Pfam" id="PF06544"/>
    </source>
</evidence>
<protein>
    <submittedName>
        <fullName evidence="8">U4/U6 small nuclear ribonucleoprotein Prp3</fullName>
    </submittedName>
</protein>
<dbReference type="PANTHER" id="PTHR14212">
    <property type="entry name" value="U4/U6-ASSOCIATED RNA SPLICING FACTOR-RELATED"/>
    <property type="match status" value="1"/>
</dbReference>
<dbReference type="OrthoDB" id="10264544at2759"/>
<keyword evidence="3" id="KW-0508">mRNA splicing</keyword>